<dbReference type="EMBL" id="MLYP01000068">
    <property type="protein sequence ID" value="OIJ87152.1"/>
    <property type="molecule type" value="Genomic_DNA"/>
</dbReference>
<reference evidence="1 2" key="1">
    <citation type="submission" date="2016-10" db="EMBL/GenBank/DDBJ databases">
        <title>Genome sequence of Streptomyces sp. MUSC 93.</title>
        <authorList>
            <person name="Lee L.-H."/>
            <person name="Ser H.-L."/>
            <person name="Law J.W.-F."/>
        </authorList>
    </citation>
    <scope>NUCLEOTIDE SEQUENCE [LARGE SCALE GENOMIC DNA]</scope>
    <source>
        <strain evidence="1 2">MUSC 93</strain>
    </source>
</reference>
<dbReference type="AlphaFoldDB" id="A0A1S2P0X6"/>
<proteinExistence type="predicted"/>
<keyword evidence="2" id="KW-1185">Reference proteome</keyword>
<sequence>MRALTLSIAFVLQLTLRISTSKERQGTNSAHASYHSFTIAVYFRPQDSWNSRNRSVAASSLGRS</sequence>
<comment type="caution">
    <text evidence="1">The sequence shown here is derived from an EMBL/GenBank/DDBJ whole genome shotgun (WGS) entry which is preliminary data.</text>
</comment>
<evidence type="ECO:0000313" key="1">
    <source>
        <dbReference type="EMBL" id="OIJ87152.1"/>
    </source>
</evidence>
<dbReference type="Proteomes" id="UP000179935">
    <property type="component" value="Unassembled WGS sequence"/>
</dbReference>
<protein>
    <submittedName>
        <fullName evidence="1">Uncharacterized protein</fullName>
    </submittedName>
</protein>
<organism evidence="1 2">
    <name type="scientific">Streptomyces colonosanans</name>
    <dbReference type="NCBI Taxonomy" id="1428652"/>
    <lineage>
        <taxon>Bacteria</taxon>
        <taxon>Bacillati</taxon>
        <taxon>Actinomycetota</taxon>
        <taxon>Actinomycetes</taxon>
        <taxon>Kitasatosporales</taxon>
        <taxon>Streptomycetaceae</taxon>
        <taxon>Streptomyces</taxon>
    </lineage>
</organism>
<gene>
    <name evidence="1" type="ORF">BIV24_25290</name>
</gene>
<evidence type="ECO:0000313" key="2">
    <source>
        <dbReference type="Proteomes" id="UP000179935"/>
    </source>
</evidence>
<accession>A0A1S2P0X6</accession>
<name>A0A1S2P0X6_9ACTN</name>